<dbReference type="GO" id="GO:0009002">
    <property type="term" value="F:serine-type D-Ala-D-Ala carboxypeptidase activity"/>
    <property type="evidence" value="ECO:0007669"/>
    <property type="project" value="UniProtKB-EC"/>
</dbReference>
<reference evidence="3" key="1">
    <citation type="journal article" date="2021" name="PeerJ">
        <title>Extensive microbial diversity within the chicken gut microbiome revealed by metagenomics and culture.</title>
        <authorList>
            <person name="Gilroy R."/>
            <person name="Ravi A."/>
            <person name="Getino M."/>
            <person name="Pursley I."/>
            <person name="Horton D.L."/>
            <person name="Alikhan N.F."/>
            <person name="Baker D."/>
            <person name="Gharbi K."/>
            <person name="Hall N."/>
            <person name="Watson M."/>
            <person name="Adriaenssens E.M."/>
            <person name="Foster-Nyarko E."/>
            <person name="Jarju S."/>
            <person name="Secka A."/>
            <person name="Antonio M."/>
            <person name="Oren A."/>
            <person name="Chaudhuri R.R."/>
            <person name="La Ragione R."/>
            <person name="Hildebrand F."/>
            <person name="Pallen M.J."/>
        </authorList>
    </citation>
    <scope>NUCLEOTIDE SEQUENCE</scope>
    <source>
        <strain evidence="3">8470</strain>
    </source>
</reference>
<gene>
    <name evidence="3" type="primary">dacB</name>
    <name evidence="3" type="ORF">H9928_11770</name>
</gene>
<dbReference type="PANTHER" id="PTHR30023">
    <property type="entry name" value="D-ALANYL-D-ALANINE CARBOXYPEPTIDASE"/>
    <property type="match status" value="1"/>
</dbReference>
<dbReference type="GO" id="GO:0006508">
    <property type="term" value="P:proteolysis"/>
    <property type="evidence" value="ECO:0007669"/>
    <property type="project" value="InterPro"/>
</dbReference>
<dbReference type="InterPro" id="IPR012338">
    <property type="entry name" value="Beta-lactam/transpept-like"/>
</dbReference>
<dbReference type="Pfam" id="PF02113">
    <property type="entry name" value="Peptidase_S13"/>
    <property type="match status" value="1"/>
</dbReference>
<evidence type="ECO:0000256" key="1">
    <source>
        <dbReference type="ARBA" id="ARBA00006096"/>
    </source>
</evidence>
<evidence type="ECO:0000313" key="3">
    <source>
        <dbReference type="EMBL" id="MBU3857196.1"/>
    </source>
</evidence>
<keyword evidence="3" id="KW-0121">Carboxypeptidase</keyword>
<reference evidence="3" key="2">
    <citation type="submission" date="2021-04" db="EMBL/GenBank/DDBJ databases">
        <authorList>
            <person name="Gilroy R."/>
        </authorList>
    </citation>
    <scope>NUCLEOTIDE SEQUENCE</scope>
    <source>
        <strain evidence="3">8470</strain>
    </source>
</reference>
<evidence type="ECO:0000256" key="2">
    <source>
        <dbReference type="ARBA" id="ARBA00022801"/>
    </source>
</evidence>
<proteinExistence type="inferred from homology"/>
<dbReference type="SUPFAM" id="SSF56601">
    <property type="entry name" value="beta-lactamase/transpeptidase-like"/>
    <property type="match status" value="1"/>
</dbReference>
<dbReference type="EMBL" id="JAHLFJ010000107">
    <property type="protein sequence ID" value="MBU3857196.1"/>
    <property type="molecule type" value="Genomic_DNA"/>
</dbReference>
<keyword evidence="3" id="KW-0645">Protease</keyword>
<dbReference type="GO" id="GO:0000270">
    <property type="term" value="P:peptidoglycan metabolic process"/>
    <property type="evidence" value="ECO:0007669"/>
    <property type="project" value="TreeGrafter"/>
</dbReference>
<sequence>MKRFFLVALWFCIGCAAYAYGFPGGKLDTLIQTSSFLKTSEVGLIVYDLTDNRELYSYQADKLYRPASIEKVITAVTALSALGKNYEFQTRLAYTGSVKSGVLDGDLYVIGGFDPEFMEQDMELLSQAVKDAGIQSVRGRLIGDVSMMDSIYWGTGWAWDDTPEPFQPYLSPLMLNRGCVSITVTPTVKGDTAAVKIVPESDFYQVENRSVSYQPAAGKLSINRNWLDNGNVIEVSGCVSAPRGRQINVFDPKSFFMQTFCYQLQKKGITVPCDSIGYEEAPEDMHLVYTCRRPLEIVLRRALKKSDNLCAEALFRHLGLKNGKTESHLGFEESQQVVNRFMRNAIGFSPDNYKIVDGSGVSMYNYVSPELVLAYLNYAYRHSEFFDMFYDGLPIAGMDGTLRYRMGRGSTFRNVHAKTGTVTGVCSLAGYVTAKNGHLLSFVIINQNVLKSRLARKFQDEVCELLSEFD</sequence>
<dbReference type="InterPro" id="IPR000667">
    <property type="entry name" value="Peptidase_S13"/>
</dbReference>
<dbReference type="Proteomes" id="UP000784286">
    <property type="component" value="Unassembled WGS sequence"/>
</dbReference>
<keyword evidence="2 3" id="KW-0378">Hydrolase</keyword>
<dbReference type="AlphaFoldDB" id="A0A948TPS9"/>
<comment type="caution">
    <text evidence="3">The sequence shown here is derived from an EMBL/GenBank/DDBJ whole genome shotgun (WGS) entry which is preliminary data.</text>
</comment>
<organism evidence="3 4">
    <name type="scientific">Candidatus Phocaeicola excrementipullorum</name>
    <dbReference type="NCBI Taxonomy" id="2838731"/>
    <lineage>
        <taxon>Bacteria</taxon>
        <taxon>Pseudomonadati</taxon>
        <taxon>Bacteroidota</taxon>
        <taxon>Bacteroidia</taxon>
        <taxon>Bacteroidales</taxon>
        <taxon>Bacteroidaceae</taxon>
        <taxon>Phocaeicola</taxon>
    </lineage>
</organism>
<accession>A0A948TPS9</accession>
<name>A0A948TPS9_9BACT</name>
<dbReference type="Gene3D" id="3.50.80.20">
    <property type="entry name" value="D-Ala-D-Ala carboxypeptidase C, peptidase S13"/>
    <property type="match status" value="1"/>
</dbReference>
<dbReference type="PANTHER" id="PTHR30023:SF0">
    <property type="entry name" value="PENICILLIN-SENSITIVE CARBOXYPEPTIDASE A"/>
    <property type="match status" value="1"/>
</dbReference>
<dbReference type="EC" id="3.4.16.4" evidence="3"/>
<comment type="similarity">
    <text evidence="1">Belongs to the peptidase S13 family.</text>
</comment>
<protein>
    <submittedName>
        <fullName evidence="3">D-alanyl-D-alanine carboxypeptidase/D-alanyl-D-alanine-endopeptidase</fullName>
        <ecNumber evidence="3">3.4.16.4</ecNumber>
    </submittedName>
</protein>
<dbReference type="PRINTS" id="PR00922">
    <property type="entry name" value="DADACBPTASE3"/>
</dbReference>
<evidence type="ECO:0000313" key="4">
    <source>
        <dbReference type="Proteomes" id="UP000784286"/>
    </source>
</evidence>
<dbReference type="Gene3D" id="3.40.710.10">
    <property type="entry name" value="DD-peptidase/beta-lactamase superfamily"/>
    <property type="match status" value="2"/>
</dbReference>
<dbReference type="NCBIfam" id="TIGR00666">
    <property type="entry name" value="PBP4"/>
    <property type="match status" value="1"/>
</dbReference>